<dbReference type="Gene3D" id="3.30.230.10">
    <property type="match status" value="1"/>
</dbReference>
<gene>
    <name evidence="3" type="ORF">AYI69_g5671</name>
</gene>
<dbReference type="GO" id="GO:0005524">
    <property type="term" value="F:ATP binding"/>
    <property type="evidence" value="ECO:0007669"/>
    <property type="project" value="InterPro"/>
</dbReference>
<dbReference type="SMART" id="SM01340">
    <property type="entry name" value="DNA_mis_repair"/>
    <property type="match status" value="1"/>
</dbReference>
<protein>
    <recommendedName>
        <fullName evidence="2">DNA mismatch repair protein S5 domain-containing protein</fullName>
    </recommendedName>
</protein>
<dbReference type="SUPFAM" id="SSF54211">
    <property type="entry name" value="Ribosomal protein S5 domain 2-like"/>
    <property type="match status" value="1"/>
</dbReference>
<dbReference type="InterPro" id="IPR013507">
    <property type="entry name" value="DNA_mismatch_S5_2-like"/>
</dbReference>
<reference evidence="4" key="1">
    <citation type="submission" date="2017-01" db="EMBL/GenBank/DDBJ databases">
        <authorList>
            <person name="Wang Y."/>
            <person name="White M."/>
            <person name="Kvist S."/>
            <person name="Moncalvo J.-M."/>
        </authorList>
    </citation>
    <scope>NUCLEOTIDE SEQUENCE [LARGE SCALE GENOMIC DNA]</scope>
    <source>
        <strain evidence="4">ID-206-W2</strain>
    </source>
</reference>
<dbReference type="GO" id="GO:0006298">
    <property type="term" value="P:mismatch repair"/>
    <property type="evidence" value="ECO:0007669"/>
    <property type="project" value="InterPro"/>
</dbReference>
<feature type="domain" description="DNA mismatch repair protein S5" evidence="2">
    <location>
        <begin position="36"/>
        <end position="199"/>
    </location>
</feature>
<evidence type="ECO:0000259" key="2">
    <source>
        <dbReference type="SMART" id="SM01340"/>
    </source>
</evidence>
<feature type="compositionally biased region" description="Polar residues" evidence="1">
    <location>
        <begin position="509"/>
        <end position="527"/>
    </location>
</feature>
<accession>A0A1R1Y492</accession>
<organism evidence="3 4">
    <name type="scientific">Smittium culicis</name>
    <dbReference type="NCBI Taxonomy" id="133412"/>
    <lineage>
        <taxon>Eukaryota</taxon>
        <taxon>Fungi</taxon>
        <taxon>Fungi incertae sedis</taxon>
        <taxon>Zoopagomycota</taxon>
        <taxon>Kickxellomycotina</taxon>
        <taxon>Harpellomycetes</taxon>
        <taxon>Harpellales</taxon>
        <taxon>Legeriomycetaceae</taxon>
        <taxon>Smittium</taxon>
    </lineage>
</organism>
<feature type="compositionally biased region" description="Polar residues" evidence="1">
    <location>
        <begin position="483"/>
        <end position="494"/>
    </location>
</feature>
<dbReference type="EMBL" id="LSSM01002414">
    <property type="protein sequence ID" value="OMJ21797.1"/>
    <property type="molecule type" value="Genomic_DNA"/>
</dbReference>
<sequence length="636" mass="72368">MLLKSKNKKENTNVFTWPACINLNKAIEHIYGRESAKSVYNKHISAEVKTFSNGITVIEDSSSNKNNPDSQSLNKGFDHIETPKISMASLSFAIMLKTTTKNSWCNNQDKFIAINRRPVLLNEKSISEVTKGVIDLSKNLINADFNSKRTAIGPGNGNFVYVIQISIPPSYIDVNLSAKKDVVRILNPKIIMDFQSKLELIQKEIINSSLEKNLKIEKIVKPSLPYEKFDSQNIYIPETSRDIDQAILDYLEYGSLESSTILETEKCTEIDNDPKILLETKASVPSVYSAKSSIAESSLNPSSIDEITDKISFDTTSSEKVQKKDGFWVSNMESFDSSDFDDDGIHQNSNNISFKETKTTTKNELETSVNSISSSDAYIESYIMSFENEDKYSNHSSMAEGKCDNHIIFNGLNRINQINEEINDDSMSKFTNRCYEKEQLNEHQELTNIFTNLTKTVDLGYQIQCTKNYKANKFDERARNQFTDAESGLNNEIPINSGDYRHSQKRSPKNSSTRIKPSSRNNRSLNTGEIAHKKKKYDTGYRNEKMNLKNKKLALSSFWFKSPQSFKYDEQRDLRHKNPAPFEPSGEGIDYNIKKKGIYYSICDNPNIYEENPNKESSENEVILSNIHQSGEVDMV</sequence>
<dbReference type="OrthoDB" id="10263226at2759"/>
<proteinExistence type="predicted"/>
<name>A0A1R1Y492_9FUNG</name>
<dbReference type="AlphaFoldDB" id="A0A1R1Y492"/>
<dbReference type="Proteomes" id="UP000187429">
    <property type="component" value="Unassembled WGS sequence"/>
</dbReference>
<evidence type="ECO:0000313" key="4">
    <source>
        <dbReference type="Proteomes" id="UP000187429"/>
    </source>
</evidence>
<dbReference type="GO" id="GO:0030983">
    <property type="term" value="F:mismatched DNA binding"/>
    <property type="evidence" value="ECO:0007669"/>
    <property type="project" value="InterPro"/>
</dbReference>
<dbReference type="InterPro" id="IPR014721">
    <property type="entry name" value="Ribsml_uS5_D2-typ_fold_subgr"/>
</dbReference>
<feature type="region of interest" description="Disordered" evidence="1">
    <location>
        <begin position="483"/>
        <end position="535"/>
    </location>
</feature>
<keyword evidence="4" id="KW-1185">Reference proteome</keyword>
<evidence type="ECO:0000313" key="3">
    <source>
        <dbReference type="EMBL" id="OMJ21797.1"/>
    </source>
</evidence>
<dbReference type="InterPro" id="IPR020568">
    <property type="entry name" value="Ribosomal_Su5_D2-typ_SF"/>
</dbReference>
<evidence type="ECO:0000256" key="1">
    <source>
        <dbReference type="SAM" id="MobiDB-lite"/>
    </source>
</evidence>
<comment type="caution">
    <text evidence="3">The sequence shown here is derived from an EMBL/GenBank/DDBJ whole genome shotgun (WGS) entry which is preliminary data.</text>
</comment>